<name>A0A178KQG1_9GAMM</name>
<dbReference type="InterPro" id="IPR016181">
    <property type="entry name" value="Acyl_CoA_acyltransferase"/>
</dbReference>
<feature type="domain" description="N-acetyltransferase" evidence="1">
    <location>
        <begin position="1"/>
        <end position="142"/>
    </location>
</feature>
<dbReference type="OrthoDB" id="9812289at2"/>
<dbReference type="SUPFAM" id="SSF55729">
    <property type="entry name" value="Acyl-CoA N-acyltransferases (Nat)"/>
    <property type="match status" value="1"/>
</dbReference>
<gene>
    <name evidence="2" type="ORF">A3K86_00695</name>
</gene>
<dbReference type="Proteomes" id="UP000078503">
    <property type="component" value="Unassembled WGS sequence"/>
</dbReference>
<keyword evidence="3" id="KW-1185">Reference proteome</keyword>
<dbReference type="EMBL" id="LVHF01000010">
    <property type="protein sequence ID" value="OAN19185.1"/>
    <property type="molecule type" value="Genomic_DNA"/>
</dbReference>
<dbReference type="PROSITE" id="PS51186">
    <property type="entry name" value="GNAT"/>
    <property type="match status" value="1"/>
</dbReference>
<evidence type="ECO:0000313" key="2">
    <source>
        <dbReference type="EMBL" id="OAN19185.1"/>
    </source>
</evidence>
<dbReference type="Gene3D" id="3.40.630.30">
    <property type="match status" value="1"/>
</dbReference>
<dbReference type="AlphaFoldDB" id="A0A178KQG1"/>
<dbReference type="Pfam" id="PF00583">
    <property type="entry name" value="Acetyltransf_1"/>
    <property type="match status" value="1"/>
</dbReference>
<proteinExistence type="predicted"/>
<dbReference type="GO" id="GO:0016747">
    <property type="term" value="F:acyltransferase activity, transferring groups other than amino-acyl groups"/>
    <property type="evidence" value="ECO:0007669"/>
    <property type="project" value="InterPro"/>
</dbReference>
<evidence type="ECO:0000259" key="1">
    <source>
        <dbReference type="PROSITE" id="PS51186"/>
    </source>
</evidence>
<accession>A0A178KQG1</accession>
<organism evidence="2 3">
    <name type="scientific">Photobacterium jeanii</name>
    <dbReference type="NCBI Taxonomy" id="858640"/>
    <lineage>
        <taxon>Bacteria</taxon>
        <taxon>Pseudomonadati</taxon>
        <taxon>Pseudomonadota</taxon>
        <taxon>Gammaproteobacteria</taxon>
        <taxon>Vibrionales</taxon>
        <taxon>Vibrionaceae</taxon>
        <taxon>Photobacterium</taxon>
    </lineage>
</organism>
<dbReference type="CDD" id="cd04301">
    <property type="entry name" value="NAT_SF"/>
    <property type="match status" value="1"/>
</dbReference>
<dbReference type="RefSeq" id="WP_068326161.1">
    <property type="nucleotide sequence ID" value="NZ_LVHF01000010.1"/>
</dbReference>
<sequence length="142" mass="15663">MQIREASLAEAVTVLAAISEFAHSESVASLEARLGDKPRSVLVAEVAGELVGVKIGYAKSDTEFYSWLGGVAPQGRGQGVAQALLEAQEAWVKAQGYQTLSVKSRNRFAAMLRLLLRNQYQIVDLEKKDGVEDYRLYFTKRL</sequence>
<dbReference type="STRING" id="858640.A3K86_00695"/>
<comment type="caution">
    <text evidence="2">The sequence shown here is derived from an EMBL/GenBank/DDBJ whole genome shotgun (WGS) entry which is preliminary data.</text>
</comment>
<evidence type="ECO:0000313" key="3">
    <source>
        <dbReference type="Proteomes" id="UP000078503"/>
    </source>
</evidence>
<reference evidence="2 3" key="1">
    <citation type="submission" date="2016-03" db="EMBL/GenBank/DDBJ databases">
        <title>Photobacterium proteolyticum sp. nov. a protease producing bacterium isolated from ocean sediments of Laizhou Bay.</title>
        <authorList>
            <person name="Li Y."/>
        </authorList>
    </citation>
    <scope>NUCLEOTIDE SEQUENCE [LARGE SCALE GENOMIC DNA]</scope>
    <source>
        <strain evidence="2 3">R-40508</strain>
    </source>
</reference>
<keyword evidence="2" id="KW-0808">Transferase</keyword>
<dbReference type="InterPro" id="IPR000182">
    <property type="entry name" value="GNAT_dom"/>
</dbReference>
<protein>
    <submittedName>
        <fullName evidence="2">Acetyltransferase</fullName>
    </submittedName>
</protein>